<feature type="transmembrane region" description="Helical" evidence="1">
    <location>
        <begin position="135"/>
        <end position="156"/>
    </location>
</feature>
<comment type="caution">
    <text evidence="2">The sequence shown here is derived from an EMBL/GenBank/DDBJ whole genome shotgun (WGS) entry which is preliminary data.</text>
</comment>
<dbReference type="EMBL" id="WMIG01000003">
    <property type="protein sequence ID" value="MTH59338.1"/>
    <property type="molecule type" value="Genomic_DNA"/>
</dbReference>
<evidence type="ECO:0000313" key="2">
    <source>
        <dbReference type="EMBL" id="MTH59338.1"/>
    </source>
</evidence>
<dbReference type="OrthoDB" id="6710777at2"/>
<name>A0A844HK09_9RHOB</name>
<protein>
    <recommendedName>
        <fullName evidence="4">Threonine/homoserine/homoserine lactone efflux protein</fullName>
    </recommendedName>
</protein>
<accession>A0A844HK09</accession>
<feature type="transmembrane region" description="Helical" evidence="1">
    <location>
        <begin position="168"/>
        <end position="189"/>
    </location>
</feature>
<keyword evidence="3" id="KW-1185">Reference proteome</keyword>
<keyword evidence="1" id="KW-0472">Membrane</keyword>
<gene>
    <name evidence="2" type="ORF">GL300_08945</name>
</gene>
<dbReference type="AlphaFoldDB" id="A0A844HK09"/>
<feature type="transmembrane region" description="Helical" evidence="1">
    <location>
        <begin position="105"/>
        <end position="123"/>
    </location>
</feature>
<feature type="transmembrane region" description="Helical" evidence="1">
    <location>
        <begin position="44"/>
        <end position="62"/>
    </location>
</feature>
<evidence type="ECO:0000256" key="1">
    <source>
        <dbReference type="SAM" id="Phobius"/>
    </source>
</evidence>
<keyword evidence="1" id="KW-0812">Transmembrane</keyword>
<sequence length="191" mass="20201">MAITAFVFGVLALLLAPGPTNTLMGLAGAQGGLSRVVRLLPAELAGYVTTILPLSFLSAQLFQSFPGFGVALKIIAAIWIALLAIRLWTSLSLGKGEREISATRVYITTCLNPKALIFGLVLLPSPQSAEFVPRFALFGAMVIGVAMIWGGLGVVTQLSAAGTKRLAILQRVASAWLLFVSLSLMFNIVRT</sequence>
<evidence type="ECO:0008006" key="4">
    <source>
        <dbReference type="Google" id="ProtNLM"/>
    </source>
</evidence>
<feature type="transmembrane region" description="Helical" evidence="1">
    <location>
        <begin position="74"/>
        <end position="93"/>
    </location>
</feature>
<proteinExistence type="predicted"/>
<dbReference type="Proteomes" id="UP000449846">
    <property type="component" value="Unassembled WGS sequence"/>
</dbReference>
<organism evidence="2 3">
    <name type="scientific">Paracoccus litorisediminis</name>
    <dbReference type="NCBI Taxonomy" id="2006130"/>
    <lineage>
        <taxon>Bacteria</taxon>
        <taxon>Pseudomonadati</taxon>
        <taxon>Pseudomonadota</taxon>
        <taxon>Alphaproteobacteria</taxon>
        <taxon>Rhodobacterales</taxon>
        <taxon>Paracoccaceae</taxon>
        <taxon>Paracoccus</taxon>
    </lineage>
</organism>
<keyword evidence="1" id="KW-1133">Transmembrane helix</keyword>
<dbReference type="RefSeq" id="WP_155039287.1">
    <property type="nucleotide sequence ID" value="NZ_JBHGCD010000003.1"/>
</dbReference>
<reference evidence="2 3" key="1">
    <citation type="submission" date="2019-11" db="EMBL/GenBank/DDBJ databases">
        <authorList>
            <person name="Dong K."/>
        </authorList>
    </citation>
    <scope>NUCLEOTIDE SEQUENCE [LARGE SCALE GENOMIC DNA]</scope>
    <source>
        <strain evidence="2 3">NBRC 112902</strain>
    </source>
</reference>
<evidence type="ECO:0000313" key="3">
    <source>
        <dbReference type="Proteomes" id="UP000449846"/>
    </source>
</evidence>